<protein>
    <submittedName>
        <fullName evidence="1">Uncharacterized protein</fullName>
    </submittedName>
</protein>
<proteinExistence type="predicted"/>
<dbReference type="EMBL" id="GBXM01066496">
    <property type="protein sequence ID" value="JAH42081.1"/>
    <property type="molecule type" value="Transcribed_RNA"/>
</dbReference>
<reference evidence="1" key="2">
    <citation type="journal article" date="2015" name="Fish Shellfish Immunol.">
        <title>Early steps in the European eel (Anguilla anguilla)-Vibrio vulnificus interaction in the gills: Role of the RtxA13 toxin.</title>
        <authorList>
            <person name="Callol A."/>
            <person name="Pajuelo D."/>
            <person name="Ebbesson L."/>
            <person name="Teles M."/>
            <person name="MacKenzie S."/>
            <person name="Amaro C."/>
        </authorList>
    </citation>
    <scope>NUCLEOTIDE SEQUENCE</scope>
</reference>
<organism evidence="1">
    <name type="scientific">Anguilla anguilla</name>
    <name type="common">European freshwater eel</name>
    <name type="synonym">Muraena anguilla</name>
    <dbReference type="NCBI Taxonomy" id="7936"/>
    <lineage>
        <taxon>Eukaryota</taxon>
        <taxon>Metazoa</taxon>
        <taxon>Chordata</taxon>
        <taxon>Craniata</taxon>
        <taxon>Vertebrata</taxon>
        <taxon>Euteleostomi</taxon>
        <taxon>Actinopterygii</taxon>
        <taxon>Neopterygii</taxon>
        <taxon>Teleostei</taxon>
        <taxon>Anguilliformes</taxon>
        <taxon>Anguillidae</taxon>
        <taxon>Anguilla</taxon>
    </lineage>
</organism>
<sequence length="31" mass="3218">MLPANGCSYLHTKQPPVYPGVLQIASCGSKG</sequence>
<reference evidence="1" key="1">
    <citation type="submission" date="2014-11" db="EMBL/GenBank/DDBJ databases">
        <authorList>
            <person name="Amaro Gonzalez C."/>
        </authorList>
    </citation>
    <scope>NUCLEOTIDE SEQUENCE</scope>
</reference>
<accession>A0A0E9SL78</accession>
<evidence type="ECO:0000313" key="1">
    <source>
        <dbReference type="EMBL" id="JAH42081.1"/>
    </source>
</evidence>
<dbReference type="AlphaFoldDB" id="A0A0E9SL78"/>
<name>A0A0E9SL78_ANGAN</name>